<dbReference type="Proteomes" id="UP000229757">
    <property type="component" value="Chromosome"/>
</dbReference>
<dbReference type="Pfam" id="PF20661">
    <property type="entry name" value="SutA-RBD"/>
    <property type="match status" value="1"/>
</dbReference>
<reference evidence="3 4" key="1">
    <citation type="journal article" date="2017" name="Environ. Microbiol.">
        <title>Genomic and physiological analyses of 'Reinekea forsetii' reveal a versatile opportunistic lifestyle during spring algae blooms.</title>
        <authorList>
            <person name="Avci B."/>
            <person name="Hahnke R.L."/>
            <person name="Chafee M."/>
            <person name="Fischer T."/>
            <person name="Gruber-Vodicka H."/>
            <person name="Tegetmeyer H.E."/>
            <person name="Harder J."/>
            <person name="Fuchs B.M."/>
            <person name="Amann R.I."/>
            <person name="Teeling H."/>
        </authorList>
    </citation>
    <scope>NUCLEOTIDE SEQUENCE [LARGE SCALE GENOMIC DNA]</scope>
    <source>
        <strain evidence="3 4">Hel1_31_D35</strain>
    </source>
</reference>
<dbReference type="InterPro" id="IPR049191">
    <property type="entry name" value="SutA_RBD"/>
</dbReference>
<dbReference type="AlphaFoldDB" id="A0A2K8KN60"/>
<evidence type="ECO:0000313" key="4">
    <source>
        <dbReference type="Proteomes" id="UP000229757"/>
    </source>
</evidence>
<dbReference type="RefSeq" id="WP_100256610.1">
    <property type="nucleotide sequence ID" value="NZ_CP011797.1"/>
</dbReference>
<organism evidence="3 4">
    <name type="scientific">Reinekea forsetii</name>
    <dbReference type="NCBI Taxonomy" id="1336806"/>
    <lineage>
        <taxon>Bacteria</taxon>
        <taxon>Pseudomonadati</taxon>
        <taxon>Pseudomonadota</taxon>
        <taxon>Gammaproteobacteria</taxon>
        <taxon>Oceanospirillales</taxon>
        <taxon>Saccharospirillaceae</taxon>
        <taxon>Reinekea</taxon>
    </lineage>
</organism>
<protein>
    <recommendedName>
        <fullName evidence="2">Transcriptional regulator SutA RNAP-binding domain-containing protein</fullName>
    </recommendedName>
</protein>
<evidence type="ECO:0000256" key="1">
    <source>
        <dbReference type="SAM" id="MobiDB-lite"/>
    </source>
</evidence>
<evidence type="ECO:0000259" key="2">
    <source>
        <dbReference type="Pfam" id="PF20661"/>
    </source>
</evidence>
<feature type="domain" description="Transcriptional regulator SutA RNAP-binding" evidence="2">
    <location>
        <begin position="6"/>
        <end position="38"/>
    </location>
</feature>
<keyword evidence="4" id="KW-1185">Reference proteome</keyword>
<dbReference type="OrthoDB" id="6077921at2"/>
<proteinExistence type="predicted"/>
<evidence type="ECO:0000313" key="3">
    <source>
        <dbReference type="EMBL" id="ATX76257.1"/>
    </source>
</evidence>
<dbReference type="KEGG" id="rfo:REIFOR_01108"/>
<feature type="region of interest" description="Disordered" evidence="1">
    <location>
        <begin position="31"/>
        <end position="59"/>
    </location>
</feature>
<sequence>MKSTRSKHDIQSDLADEVAAFLTHGGNISQVERGKSGLSPDKPWINPFKTSEGEKALSRTPLPDVVAAIDARKQSKKKPLVKHRKPKKTWIFDDFGEPVRWVWSEESTS</sequence>
<dbReference type="EMBL" id="CP011797">
    <property type="protein sequence ID" value="ATX76257.1"/>
    <property type="molecule type" value="Genomic_DNA"/>
</dbReference>
<accession>A0A2K8KN60</accession>
<gene>
    <name evidence="3" type="ORF">REIFOR_01108</name>
</gene>
<name>A0A2K8KN60_9GAMM</name>